<evidence type="ECO:0000313" key="6">
    <source>
        <dbReference type="Proteomes" id="UP000634136"/>
    </source>
</evidence>
<evidence type="ECO:0000313" key="5">
    <source>
        <dbReference type="EMBL" id="KAF7823047.1"/>
    </source>
</evidence>
<dbReference type="Pfam" id="PF13812">
    <property type="entry name" value="PPR_3"/>
    <property type="match status" value="1"/>
</dbReference>
<evidence type="ECO:0000256" key="4">
    <source>
        <dbReference type="SAM" id="MobiDB-lite"/>
    </source>
</evidence>
<dbReference type="PANTHER" id="PTHR47447">
    <property type="entry name" value="OS03G0856100 PROTEIN"/>
    <property type="match status" value="1"/>
</dbReference>
<dbReference type="Proteomes" id="UP000634136">
    <property type="component" value="Unassembled WGS sequence"/>
</dbReference>
<evidence type="ECO:0000256" key="1">
    <source>
        <dbReference type="ARBA" id="ARBA00007626"/>
    </source>
</evidence>
<evidence type="ECO:0000256" key="3">
    <source>
        <dbReference type="PROSITE-ProRule" id="PRU00708"/>
    </source>
</evidence>
<feature type="repeat" description="PPR" evidence="3">
    <location>
        <begin position="281"/>
        <end position="315"/>
    </location>
</feature>
<dbReference type="Gene3D" id="1.25.40.10">
    <property type="entry name" value="Tetratricopeptide repeat domain"/>
    <property type="match status" value="2"/>
</dbReference>
<comment type="similarity">
    <text evidence="1">Belongs to the PPR family. P subfamily.</text>
</comment>
<proteinExistence type="inferred from homology"/>
<dbReference type="SUPFAM" id="SSF48452">
    <property type="entry name" value="TPR-like"/>
    <property type="match status" value="1"/>
</dbReference>
<name>A0A834TIY0_9FABA</name>
<dbReference type="InterPro" id="IPR002885">
    <property type="entry name" value="PPR_rpt"/>
</dbReference>
<feature type="repeat" description="PPR" evidence="3">
    <location>
        <begin position="246"/>
        <end position="280"/>
    </location>
</feature>
<feature type="region of interest" description="Disordered" evidence="4">
    <location>
        <begin position="344"/>
        <end position="374"/>
    </location>
</feature>
<reference evidence="5" key="1">
    <citation type="submission" date="2020-09" db="EMBL/GenBank/DDBJ databases">
        <title>Genome-Enabled Discovery of Anthraquinone Biosynthesis in Senna tora.</title>
        <authorList>
            <person name="Kang S.-H."/>
            <person name="Pandey R.P."/>
            <person name="Lee C.-M."/>
            <person name="Sim J.-S."/>
            <person name="Jeong J.-T."/>
            <person name="Choi B.-S."/>
            <person name="Jung M."/>
            <person name="Ginzburg D."/>
            <person name="Zhao K."/>
            <person name="Won S.Y."/>
            <person name="Oh T.-J."/>
            <person name="Yu Y."/>
            <person name="Kim N.-H."/>
            <person name="Lee O.R."/>
            <person name="Lee T.-H."/>
            <person name="Bashyal P."/>
            <person name="Kim T.-S."/>
            <person name="Lee W.-H."/>
            <person name="Kawkins C."/>
            <person name="Kim C.-K."/>
            <person name="Kim J.S."/>
            <person name="Ahn B.O."/>
            <person name="Rhee S.Y."/>
            <person name="Sohng J.K."/>
        </authorList>
    </citation>
    <scope>NUCLEOTIDE SEQUENCE</scope>
    <source>
        <tissue evidence="5">Leaf</tissue>
    </source>
</reference>
<keyword evidence="2" id="KW-0677">Repeat</keyword>
<comment type="caution">
    <text evidence="5">The sequence shown here is derived from an EMBL/GenBank/DDBJ whole genome shotgun (WGS) entry which is preliminary data.</text>
</comment>
<gene>
    <name evidence="5" type="ORF">G2W53_021191</name>
</gene>
<dbReference type="Pfam" id="PF01535">
    <property type="entry name" value="PPR"/>
    <property type="match status" value="2"/>
</dbReference>
<keyword evidence="6" id="KW-1185">Reference proteome</keyword>
<evidence type="ECO:0000256" key="2">
    <source>
        <dbReference type="ARBA" id="ARBA00022737"/>
    </source>
</evidence>
<dbReference type="AlphaFoldDB" id="A0A834TIY0"/>
<dbReference type="PROSITE" id="PS51375">
    <property type="entry name" value="PPR"/>
    <property type="match status" value="3"/>
</dbReference>
<feature type="repeat" description="PPR" evidence="3">
    <location>
        <begin position="211"/>
        <end position="245"/>
    </location>
</feature>
<dbReference type="NCBIfam" id="TIGR00756">
    <property type="entry name" value="PPR"/>
    <property type="match status" value="3"/>
</dbReference>
<accession>A0A834TIY0</accession>
<dbReference type="EMBL" id="JAAIUW010000007">
    <property type="protein sequence ID" value="KAF7823047.1"/>
    <property type="molecule type" value="Genomic_DNA"/>
</dbReference>
<organism evidence="5 6">
    <name type="scientific">Senna tora</name>
    <dbReference type="NCBI Taxonomy" id="362788"/>
    <lineage>
        <taxon>Eukaryota</taxon>
        <taxon>Viridiplantae</taxon>
        <taxon>Streptophyta</taxon>
        <taxon>Embryophyta</taxon>
        <taxon>Tracheophyta</taxon>
        <taxon>Spermatophyta</taxon>
        <taxon>Magnoliopsida</taxon>
        <taxon>eudicotyledons</taxon>
        <taxon>Gunneridae</taxon>
        <taxon>Pentapetalae</taxon>
        <taxon>rosids</taxon>
        <taxon>fabids</taxon>
        <taxon>Fabales</taxon>
        <taxon>Fabaceae</taxon>
        <taxon>Caesalpinioideae</taxon>
        <taxon>Cassia clade</taxon>
        <taxon>Senna</taxon>
    </lineage>
</organism>
<sequence>MSAASRCFQLILRYHCLCPFFSSASNFRSVHLPIFRITRCYFATDASPDKDRVANEVFNEFLSTIENATALDMEVYSAYINKACNAGNLSAARKMLQMLHEKNIFLSPKVYTHLLVKASQKNDIDLSCQVFKKLLLSNKSLSTTMFLNFAQSFTKMNDHVEVLKFVKEVSEMTCSSTSVVNRIIFAFAKSGQTDKALFIFDHFKRHKFSVDLVTYNTVLDILGRAGRVDEMINEFASLEEAGFVPDFISYNTLLNSLRKVGRLDMCSFYFKKMVESGIEPDLLTYTALIESFGRSGNVEVSLEFFKEMKLKKIRPSIYIYRSLIGNLNKAGKFELAAKLSEEMNSPSTHLADQPEDFKPKRRQWNTQKSKTEHN</sequence>
<dbReference type="InterPro" id="IPR011990">
    <property type="entry name" value="TPR-like_helical_dom_sf"/>
</dbReference>
<protein>
    <submittedName>
        <fullName evidence="5">Pentatricopeptide repeat-containing protein</fullName>
    </submittedName>
</protein>
<dbReference type="OrthoDB" id="185373at2759"/>
<dbReference type="PANTHER" id="PTHR47447:SF17">
    <property type="entry name" value="OS12G0638900 PROTEIN"/>
    <property type="match status" value="1"/>
</dbReference>
<dbReference type="Pfam" id="PF13041">
    <property type="entry name" value="PPR_2"/>
    <property type="match status" value="1"/>
</dbReference>